<evidence type="ECO:0000313" key="2">
    <source>
        <dbReference type="EMBL" id="KTD63196.1"/>
    </source>
</evidence>
<dbReference type="PATRIC" id="fig|45074.5.peg.1560"/>
<evidence type="ECO:0000313" key="3">
    <source>
        <dbReference type="Proteomes" id="UP000054703"/>
    </source>
</evidence>
<dbReference type="PROSITE" id="PS50011">
    <property type="entry name" value="PROTEIN_KINASE_DOM"/>
    <property type="match status" value="1"/>
</dbReference>
<keyword evidence="2" id="KW-0808">Transferase</keyword>
<protein>
    <submittedName>
        <fullName evidence="2">Serine/threonine protein kinase</fullName>
    </submittedName>
</protein>
<keyword evidence="2" id="KW-0723">Serine/threonine-protein kinase</keyword>
<dbReference type="AlphaFoldDB" id="A0A0W0Z260"/>
<dbReference type="SUPFAM" id="SSF56112">
    <property type="entry name" value="Protein kinase-like (PK-like)"/>
    <property type="match status" value="1"/>
</dbReference>
<evidence type="ECO:0000259" key="1">
    <source>
        <dbReference type="PROSITE" id="PS50011"/>
    </source>
</evidence>
<keyword evidence="2" id="KW-0418">Kinase</keyword>
<proteinExistence type="predicted"/>
<dbReference type="Proteomes" id="UP000054703">
    <property type="component" value="Unassembled WGS sequence"/>
</dbReference>
<organism evidence="2 3">
    <name type="scientific">Legionella santicrucis</name>
    <dbReference type="NCBI Taxonomy" id="45074"/>
    <lineage>
        <taxon>Bacteria</taxon>
        <taxon>Pseudomonadati</taxon>
        <taxon>Pseudomonadota</taxon>
        <taxon>Gammaproteobacteria</taxon>
        <taxon>Legionellales</taxon>
        <taxon>Legionellaceae</taxon>
        <taxon>Legionella</taxon>
    </lineage>
</organism>
<dbReference type="RefSeq" id="WP_058513864.1">
    <property type="nucleotide sequence ID" value="NZ_CAAAIH010000030.1"/>
</dbReference>
<sequence length="586" mass="67470">MTILSVTEIKENIEVDRLNNLIYQYNNLDIHKVRNEDKLIMLQRIDVLSRKIFTDYIASKPNDDSNQFYNWFKSEPLLSELNTLCKGNINLSNQRLFELYSPVINSGGFVPLYNAFQQVEIANKKGQIDLKSIKNQLDLLVIHERNLQKNPNDNTFINNYYKHLHLLQDKIISARNSIDPQPKEVKELCKQLDQMLQAVNSEAALFVTKNNLQNEKYLKRFKYPIKEITNWLCQGNQEALIKLLNETSDSKGKIEFQTLDGFDFKGLGGENNKNWRVTDSISGATFTVRLEKFDKMPYKGMEREVLYYKGNKHLEDNFETITLGKHKPENSNVKKSNEYVLAIGEFCSLGDILNAVRNMNGNDPEKKINTALNMVYQICEFNIELIRKGFIYSDLKPENFLLRNDGTVITADLKSVMRLNEDGSFQAKKNRNDPAPPMTVKPSLDLQLKLAGGETIDPELFSSHLIAAAMNILIRNDKHLNGSRECCDVNGTFKPDFTDSIYSTVKGLKVKELIEKIIVSNDKDNKVSLDEIMSEIKSIQNYASQTNDFRERLKMIKLDKPIYSIDKKDEADETEENYESNSYSHN</sequence>
<dbReference type="GO" id="GO:0004674">
    <property type="term" value="F:protein serine/threonine kinase activity"/>
    <property type="evidence" value="ECO:0007669"/>
    <property type="project" value="UniProtKB-KW"/>
</dbReference>
<comment type="caution">
    <text evidence="2">The sequence shown here is derived from an EMBL/GenBank/DDBJ whole genome shotgun (WGS) entry which is preliminary data.</text>
</comment>
<dbReference type="InterPro" id="IPR000719">
    <property type="entry name" value="Prot_kinase_dom"/>
</dbReference>
<dbReference type="STRING" id="45074.Lsan_1466"/>
<dbReference type="GO" id="GO:0005524">
    <property type="term" value="F:ATP binding"/>
    <property type="evidence" value="ECO:0007669"/>
    <property type="project" value="InterPro"/>
</dbReference>
<dbReference type="OrthoDB" id="5648427at2"/>
<accession>A0A0W0Z260</accession>
<dbReference type="EMBL" id="LNYU01000030">
    <property type="protein sequence ID" value="KTD63196.1"/>
    <property type="molecule type" value="Genomic_DNA"/>
</dbReference>
<keyword evidence="3" id="KW-1185">Reference proteome</keyword>
<feature type="domain" description="Protein kinase" evidence="1">
    <location>
        <begin position="226"/>
        <end position="543"/>
    </location>
</feature>
<reference evidence="2 3" key="1">
    <citation type="submission" date="2015-11" db="EMBL/GenBank/DDBJ databases">
        <title>Genomic analysis of 38 Legionella species identifies large and diverse effector repertoires.</title>
        <authorList>
            <person name="Burstein D."/>
            <person name="Amaro F."/>
            <person name="Zusman T."/>
            <person name="Lifshitz Z."/>
            <person name="Cohen O."/>
            <person name="Gilbert J.A."/>
            <person name="Pupko T."/>
            <person name="Shuman H.A."/>
            <person name="Segal G."/>
        </authorList>
    </citation>
    <scope>NUCLEOTIDE SEQUENCE [LARGE SCALE GENOMIC DNA]</scope>
    <source>
        <strain evidence="2 3">SC-63-C7</strain>
    </source>
</reference>
<dbReference type="InterPro" id="IPR008271">
    <property type="entry name" value="Ser/Thr_kinase_AS"/>
</dbReference>
<name>A0A0W0Z260_9GAMM</name>
<dbReference type="InterPro" id="IPR011009">
    <property type="entry name" value="Kinase-like_dom_sf"/>
</dbReference>
<dbReference type="Gene3D" id="1.10.510.10">
    <property type="entry name" value="Transferase(Phosphotransferase) domain 1"/>
    <property type="match status" value="1"/>
</dbReference>
<dbReference type="PROSITE" id="PS00108">
    <property type="entry name" value="PROTEIN_KINASE_ST"/>
    <property type="match status" value="1"/>
</dbReference>
<gene>
    <name evidence="2" type="ORF">Lsan_1466</name>
</gene>